<comment type="caution">
    <text evidence="2">The sequence shown here is derived from an EMBL/GenBank/DDBJ whole genome shotgun (WGS) entry which is preliminary data.</text>
</comment>
<dbReference type="EMBL" id="JBHTKB010000001">
    <property type="protein sequence ID" value="MFD0912729.1"/>
    <property type="molecule type" value="Genomic_DNA"/>
</dbReference>
<evidence type="ECO:0000259" key="1">
    <source>
        <dbReference type="Pfam" id="PF01968"/>
    </source>
</evidence>
<dbReference type="InterPro" id="IPR043129">
    <property type="entry name" value="ATPase_NBD"/>
</dbReference>
<evidence type="ECO:0000313" key="3">
    <source>
        <dbReference type="Proteomes" id="UP001597128"/>
    </source>
</evidence>
<organism evidence="2 3">
    <name type="scientific">Methylophilus luteus</name>
    <dbReference type="NCBI Taxonomy" id="640108"/>
    <lineage>
        <taxon>Bacteria</taxon>
        <taxon>Pseudomonadati</taxon>
        <taxon>Pseudomonadota</taxon>
        <taxon>Betaproteobacteria</taxon>
        <taxon>Nitrosomonadales</taxon>
        <taxon>Methylophilaceae</taxon>
        <taxon>Methylophilus</taxon>
    </lineage>
</organism>
<feature type="domain" description="Hydantoinase A/oxoprolinase" evidence="1">
    <location>
        <begin position="63"/>
        <end position="332"/>
    </location>
</feature>
<reference evidence="3" key="1">
    <citation type="journal article" date="2019" name="Int. J. Syst. Evol. Microbiol.">
        <title>The Global Catalogue of Microorganisms (GCM) 10K type strain sequencing project: providing services to taxonomists for standard genome sequencing and annotation.</title>
        <authorList>
            <consortium name="The Broad Institute Genomics Platform"/>
            <consortium name="The Broad Institute Genome Sequencing Center for Infectious Disease"/>
            <person name="Wu L."/>
            <person name="Ma J."/>
        </authorList>
    </citation>
    <scope>NUCLEOTIDE SEQUENCE [LARGE SCALE GENOMIC DNA]</scope>
    <source>
        <strain evidence="3">CCUG 58412</strain>
    </source>
</reference>
<proteinExistence type="predicted"/>
<dbReference type="Proteomes" id="UP001597128">
    <property type="component" value="Unassembled WGS sequence"/>
</dbReference>
<dbReference type="SUPFAM" id="SSF53067">
    <property type="entry name" value="Actin-like ATPase domain"/>
    <property type="match status" value="1"/>
</dbReference>
<dbReference type="Pfam" id="PF01968">
    <property type="entry name" value="Hydantoinase_A"/>
    <property type="match status" value="1"/>
</dbReference>
<dbReference type="Gene3D" id="3.30.420.40">
    <property type="match status" value="1"/>
</dbReference>
<dbReference type="RefSeq" id="WP_379055880.1">
    <property type="nucleotide sequence ID" value="NZ_JBHTKB010000001.1"/>
</dbReference>
<dbReference type="Gene3D" id="3.30.420.190">
    <property type="entry name" value="conserved archaeal protein q6m145"/>
    <property type="match status" value="1"/>
</dbReference>
<evidence type="ECO:0000313" key="2">
    <source>
        <dbReference type="EMBL" id="MFD0912729.1"/>
    </source>
</evidence>
<accession>A0ABW3F2T9</accession>
<sequence length="368" mass="39328">MSQAVIGWDIGGAHVKAVWLDDAGRIVQVSQQACALWKGLHLLQASLRSILQSWSLAPEACTHAVTMTGELVDLFESRAQGVREIAATVQQCLPGAVFYMAAADQAASFTATVHGLEPAIASMNWHASALCLAETSGLAEISGLAETSGLAQTSAAASMLIVDIGSTTSDITLCHAKQLVANGWTDAERMASHGLLYSGVVRTPLMAFGPYIAWQQQTRHLAAEYFATTADVYRVLGELDPAHDLADTADGQDRSVAASMRRLARMLGHDLQDATSSDWQSLALAFRQQQVASLLHAIQSCVTQADLQPQSLTGLGAGSFLLPAIAQQLQLTYTPATSWMSADDPTLKDHAQVCFPAYAVARLWQAWH</sequence>
<protein>
    <submittedName>
        <fullName evidence="2">Hydantoinase/oxoprolinase family protein</fullName>
    </submittedName>
</protein>
<gene>
    <name evidence="2" type="ORF">ACFQ1Z_04150</name>
</gene>
<name>A0ABW3F2T9_9PROT</name>
<dbReference type="InterPro" id="IPR002821">
    <property type="entry name" value="Hydantoinase_A"/>
</dbReference>
<keyword evidence="3" id="KW-1185">Reference proteome</keyword>